<dbReference type="EMBL" id="QMEY01000007">
    <property type="protein sequence ID" value="RBQ18586.1"/>
    <property type="molecule type" value="Genomic_DNA"/>
</dbReference>
<keyword evidence="2" id="KW-1185">Reference proteome</keyword>
<dbReference type="Proteomes" id="UP000253303">
    <property type="component" value="Unassembled WGS sequence"/>
</dbReference>
<accession>A0A366LX90</accession>
<dbReference type="OrthoDB" id="3382829at2"/>
<sequence>MKGRLRKLRTPGREFAWTADIRHIPGSTDCHRGFRLRVWGGGKNGCLLQADLLSTSGPSPWGFCTTDVAHPLPRDVRALVTRALAAGWDPAAKGGTFVLTEREHAAGWELPGFLVTDRLRNPKAADPTRRVLHSLA</sequence>
<gene>
    <name evidence="1" type="ORF">DP939_19030</name>
</gene>
<evidence type="ECO:0000313" key="1">
    <source>
        <dbReference type="EMBL" id="RBQ18586.1"/>
    </source>
</evidence>
<evidence type="ECO:0000313" key="2">
    <source>
        <dbReference type="Proteomes" id="UP000253303"/>
    </source>
</evidence>
<proteinExistence type="predicted"/>
<name>A0A366LX90_9ACTN</name>
<reference evidence="1 2" key="1">
    <citation type="submission" date="2018-06" db="EMBL/GenBank/DDBJ databases">
        <title>Sphaerisporangium craniellae sp. nov., isolated from a marine sponge in the South China Sea.</title>
        <authorList>
            <person name="Li L."/>
        </authorList>
    </citation>
    <scope>NUCLEOTIDE SEQUENCE [LARGE SCALE GENOMIC DNA]</scope>
    <source>
        <strain evidence="1 2">LHW63015</strain>
    </source>
</reference>
<comment type="caution">
    <text evidence="1">The sequence shown here is derived from an EMBL/GenBank/DDBJ whole genome shotgun (WGS) entry which is preliminary data.</text>
</comment>
<dbReference type="RefSeq" id="WP_113982060.1">
    <property type="nucleotide sequence ID" value="NZ_QMEY01000007.1"/>
</dbReference>
<organism evidence="1 2">
    <name type="scientific">Spongiactinospora rosea</name>
    <dbReference type="NCBI Taxonomy" id="2248750"/>
    <lineage>
        <taxon>Bacteria</taxon>
        <taxon>Bacillati</taxon>
        <taxon>Actinomycetota</taxon>
        <taxon>Actinomycetes</taxon>
        <taxon>Streptosporangiales</taxon>
        <taxon>Streptosporangiaceae</taxon>
        <taxon>Spongiactinospora</taxon>
    </lineage>
</organism>
<protein>
    <submittedName>
        <fullName evidence="1">Integrase</fullName>
    </submittedName>
</protein>
<dbReference type="AlphaFoldDB" id="A0A366LX90"/>